<keyword evidence="2" id="KW-1185">Reference proteome</keyword>
<reference evidence="1 2" key="1">
    <citation type="submission" date="2023-04" db="EMBL/GenBank/DDBJ databases">
        <title>Lysobacter sp. strain UC isolated from soil sample.</title>
        <authorList>
            <person name="Choksket S."/>
            <person name="Harshvardhan F."/>
            <person name="Rana R."/>
            <person name="Patil P.B."/>
            <person name="Korpole S."/>
        </authorList>
    </citation>
    <scope>NUCLEOTIDE SEQUENCE [LARGE SCALE GENOMIC DNA]</scope>
    <source>
        <strain evidence="1 2">UC</strain>
    </source>
</reference>
<dbReference type="PANTHER" id="PTHR35564:SF3">
    <property type="entry name" value="TYPE VI SECRETION SYSTEM BASEPLATE SUBUNIT TSSG"/>
    <property type="match status" value="1"/>
</dbReference>
<accession>A0ABU1CEW8</accession>
<dbReference type="Proteomes" id="UP001233535">
    <property type="component" value="Unassembled WGS sequence"/>
</dbReference>
<dbReference type="InterPro" id="IPR010732">
    <property type="entry name" value="T6SS_TssG-like"/>
</dbReference>
<name>A0ABU1CEW8_9GAMM</name>
<evidence type="ECO:0000313" key="2">
    <source>
        <dbReference type="Proteomes" id="UP001233535"/>
    </source>
</evidence>
<dbReference type="RefSeq" id="WP_309262627.1">
    <property type="nucleotide sequence ID" value="NZ_JARUHG010000003.1"/>
</dbReference>
<comment type="caution">
    <text evidence="1">The sequence shown here is derived from an EMBL/GenBank/DDBJ whole genome shotgun (WGS) entry which is preliminary data.</text>
</comment>
<protein>
    <submittedName>
        <fullName evidence="1">Type VI secretion system baseplate subunit TssG</fullName>
    </submittedName>
</protein>
<dbReference type="EMBL" id="JARUHG010000003">
    <property type="protein sequence ID" value="MDR0183472.1"/>
    <property type="molecule type" value="Genomic_DNA"/>
</dbReference>
<proteinExistence type="predicted"/>
<organism evidence="1 2">
    <name type="scientific">Lysobacter arvi</name>
    <dbReference type="NCBI Taxonomy" id="3038776"/>
    <lineage>
        <taxon>Bacteria</taxon>
        <taxon>Pseudomonadati</taxon>
        <taxon>Pseudomonadota</taxon>
        <taxon>Gammaproteobacteria</taxon>
        <taxon>Lysobacterales</taxon>
        <taxon>Lysobacteraceae</taxon>
        <taxon>Lysobacter</taxon>
    </lineage>
</organism>
<dbReference type="Pfam" id="PF06996">
    <property type="entry name" value="T6SS_TssG"/>
    <property type="match status" value="1"/>
</dbReference>
<evidence type="ECO:0000313" key="1">
    <source>
        <dbReference type="EMBL" id="MDR0183472.1"/>
    </source>
</evidence>
<dbReference type="NCBIfam" id="TIGR03347">
    <property type="entry name" value="VI_chp_1"/>
    <property type="match status" value="1"/>
</dbReference>
<gene>
    <name evidence="1" type="primary">tssG</name>
    <name evidence="1" type="ORF">P8609_10910</name>
</gene>
<dbReference type="PANTHER" id="PTHR35564">
    <property type="match status" value="1"/>
</dbReference>
<sequence>MAAVPRPATHDLRLPVALTSTTTTGGAARAAPARAQVEALFEQAHGIAFFRLVEQIHRLHGDDLERSVDAHPASERIRFETDPGLGFPASDVLGLAHLPGHPDGKYRLQAAFLGLHGVDSPLPGHYLDRVAQDAAHGNSLRTAFLDFFHHRLLTLLHRGWRKYRYHERFQPGARDRFSCSVFSLIGLNDERLRGDTPLPWSRLLTYAGVIASRNRSPSAVAGIIAHCFDLSDVAIHEFQLHHVDVPHDQRNALGLRNVRLGGDFTLGGRVSTCSNRFRIAIRGLSERRFRDFLPNGDTHQPLRKLVEFLLRDQLAYDLDLQIVRDEIPPFRLHRDSGAHLGWTTFAGTVPETSETTVRITMRP</sequence>